<dbReference type="PROSITE" id="PS50835">
    <property type="entry name" value="IG_LIKE"/>
    <property type="match status" value="1"/>
</dbReference>
<proteinExistence type="predicted"/>
<evidence type="ECO:0000313" key="6">
    <source>
        <dbReference type="RefSeq" id="NP_001305271.1"/>
    </source>
</evidence>
<evidence type="ECO:0000259" key="4">
    <source>
        <dbReference type="PROSITE" id="PS50835"/>
    </source>
</evidence>
<dbReference type="OrthoDB" id="9945861at2759"/>
<name>A0A6I9GZZ0_VICPA</name>
<dbReference type="AlphaFoldDB" id="A0A6I9GZZ0"/>
<dbReference type="InterPro" id="IPR003597">
    <property type="entry name" value="Ig_C1-set"/>
</dbReference>
<organism evidence="5 6">
    <name type="scientific">Vicugna pacos</name>
    <name type="common">Alpaca</name>
    <name type="synonym">Lama pacos</name>
    <dbReference type="NCBI Taxonomy" id="30538"/>
    <lineage>
        <taxon>Eukaryota</taxon>
        <taxon>Metazoa</taxon>
        <taxon>Chordata</taxon>
        <taxon>Craniata</taxon>
        <taxon>Vertebrata</taxon>
        <taxon>Euteleostomi</taxon>
        <taxon>Mammalia</taxon>
        <taxon>Eutheria</taxon>
        <taxon>Laurasiatheria</taxon>
        <taxon>Artiodactyla</taxon>
        <taxon>Tylopoda</taxon>
        <taxon>Camelidae</taxon>
        <taxon>Vicugna</taxon>
    </lineage>
</organism>
<evidence type="ECO:0000256" key="3">
    <source>
        <dbReference type="SAM" id="SignalP"/>
    </source>
</evidence>
<protein>
    <submittedName>
        <fullName evidence="6">Ig heavy chain Mem5-like precursor</fullName>
    </submittedName>
</protein>
<dbReference type="InterPro" id="IPR051755">
    <property type="entry name" value="Ig-like_CS_Receptor"/>
</dbReference>
<dbReference type="InterPro" id="IPR003599">
    <property type="entry name" value="Ig_sub"/>
</dbReference>
<sequence precursor="true">MQRVCSLIHLTLFWAGIMSADVLVPQEAAVTVSVGGSVTLRCSMKGGSISDYYNYWYKKIPGSTMTFVFQEGGTYGPGFQENFRGEVDQVNNQVLLEILKASERDKGSYYCAAMWLESDYTDWEYPLIFGKGTYLNVEPRKQSVATPSVFVMKNGTKVACLVKDFYPKDININLQSAKKIKEYDPAIVVSPSGRYSAIKLGQYEDSDSVTCSVQHNEQIFNSTDLELKKTVSVTPKPKALENKNPTSKTCYEPRVPAGKVNMMSLSVLGFRMLLAKTVAVNFLLTTKLFFF</sequence>
<dbReference type="Proteomes" id="UP001652581">
    <property type="component" value="Chromosome 6"/>
</dbReference>
<dbReference type="InterPro" id="IPR007110">
    <property type="entry name" value="Ig-like_dom"/>
</dbReference>
<dbReference type="SMART" id="SM00409">
    <property type="entry name" value="IG"/>
    <property type="match status" value="1"/>
</dbReference>
<evidence type="ECO:0000256" key="1">
    <source>
        <dbReference type="ARBA" id="ARBA00023157"/>
    </source>
</evidence>
<dbReference type="FunCoup" id="A0A6I9GZZ0">
    <property type="interactions" value="6"/>
</dbReference>
<keyword evidence="2" id="KW-0325">Glycoprotein</keyword>
<keyword evidence="3 6" id="KW-0732">Signal</keyword>
<reference evidence="6" key="2">
    <citation type="submission" date="2025-08" db="UniProtKB">
        <authorList>
            <consortium name="RefSeq"/>
        </authorList>
    </citation>
    <scope>IDENTIFICATION</scope>
</reference>
<gene>
    <name evidence="6" type="primary">LOC102526672</name>
    <name evidence="6" type="synonym">TCRD</name>
</gene>
<dbReference type="Pfam" id="PF07686">
    <property type="entry name" value="V-set"/>
    <property type="match status" value="1"/>
</dbReference>
<feature type="chain" id="PRO_5025750911" evidence="3 6">
    <location>
        <begin position="20"/>
        <end position="291"/>
    </location>
</feature>
<dbReference type="InterPro" id="IPR036179">
    <property type="entry name" value="Ig-like_dom_sf"/>
</dbReference>
<dbReference type="SUPFAM" id="SSF48726">
    <property type="entry name" value="Immunoglobulin"/>
    <property type="match status" value="2"/>
</dbReference>
<keyword evidence="5" id="KW-1185">Reference proteome</keyword>
<dbReference type="RefSeq" id="NP_001305271.1">
    <property type="nucleotide sequence ID" value="NM_001318342.1"/>
</dbReference>
<reference evidence="6" key="1">
    <citation type="journal article" date="2014" name="Immunogenetics">
        <title>Vgamma9 and Vdelta2 T cell antigen receptor genes and butyrophilin 3 (BTN3) emerged with placental mammals and are concomitantly preserved in selected species like alpaca (Vicugna pacos).</title>
        <authorList>
            <person name="Karunakaran M.M."/>
            <person name="Gobel T.W."/>
            <person name="Starick L."/>
            <person name="Walter L."/>
            <person name="Herrmann T."/>
        </authorList>
    </citation>
    <scope>NUCLEOTIDE SEQUENCE</scope>
</reference>
<dbReference type="PANTHER" id="PTHR19971">
    <property type="entry name" value="SIGNAL-REGULATORY PROTEIN BETA"/>
    <property type="match status" value="1"/>
</dbReference>
<accession>A0A6I9GZZ0</accession>
<feature type="signal peptide" evidence="3 6">
    <location>
        <begin position="1"/>
        <end position="19"/>
    </location>
</feature>
<evidence type="ECO:0000313" key="5">
    <source>
        <dbReference type="Proteomes" id="UP001652581"/>
    </source>
</evidence>
<dbReference type="Gene3D" id="2.60.40.10">
    <property type="entry name" value="Immunoglobulins"/>
    <property type="match status" value="2"/>
</dbReference>
<dbReference type="FunFam" id="2.60.40.10:FF:001810">
    <property type="entry name" value="T cell receptor delta constant"/>
    <property type="match status" value="1"/>
</dbReference>
<dbReference type="Pfam" id="PF07654">
    <property type="entry name" value="C1-set"/>
    <property type="match status" value="1"/>
</dbReference>
<evidence type="ECO:0000256" key="2">
    <source>
        <dbReference type="ARBA" id="ARBA00023180"/>
    </source>
</evidence>
<dbReference type="InParanoid" id="A0A6I9GZZ0"/>
<dbReference type="InterPro" id="IPR013783">
    <property type="entry name" value="Ig-like_fold"/>
</dbReference>
<dbReference type="CDD" id="cd07687">
    <property type="entry name" value="IgC_TCR_delta"/>
    <property type="match status" value="1"/>
</dbReference>
<dbReference type="KEGG" id="vpc:102526672"/>
<feature type="domain" description="Ig-like" evidence="4">
    <location>
        <begin position="25"/>
        <end position="113"/>
    </location>
</feature>
<dbReference type="InterPro" id="IPR013106">
    <property type="entry name" value="Ig_V-set"/>
</dbReference>
<keyword evidence="1" id="KW-1015">Disulfide bond</keyword>
<dbReference type="GeneID" id="102526672"/>